<evidence type="ECO:0000313" key="1">
    <source>
        <dbReference type="EMBL" id="MBX17071.1"/>
    </source>
</evidence>
<dbReference type="EMBL" id="GGEC01036587">
    <property type="protein sequence ID" value="MBX17071.1"/>
    <property type="molecule type" value="Transcribed_RNA"/>
</dbReference>
<organism evidence="1">
    <name type="scientific">Rhizophora mucronata</name>
    <name type="common">Asiatic mangrove</name>
    <dbReference type="NCBI Taxonomy" id="61149"/>
    <lineage>
        <taxon>Eukaryota</taxon>
        <taxon>Viridiplantae</taxon>
        <taxon>Streptophyta</taxon>
        <taxon>Embryophyta</taxon>
        <taxon>Tracheophyta</taxon>
        <taxon>Spermatophyta</taxon>
        <taxon>Magnoliopsida</taxon>
        <taxon>eudicotyledons</taxon>
        <taxon>Gunneridae</taxon>
        <taxon>Pentapetalae</taxon>
        <taxon>rosids</taxon>
        <taxon>fabids</taxon>
        <taxon>Malpighiales</taxon>
        <taxon>Rhizophoraceae</taxon>
        <taxon>Rhizophora</taxon>
    </lineage>
</organism>
<protein>
    <submittedName>
        <fullName evidence="1">Uncharacterized protein</fullName>
    </submittedName>
</protein>
<proteinExistence type="predicted"/>
<sequence length="96" mass="10938">MFPLVYSFAPHVAIMIAQQNKNSHKTPRHHSFNLGAPGTTLQRNWFSDTFTQADNLQSICFFTFDQVMIAKHKVTSDCSTTPQLTTYSHDIFISKT</sequence>
<name>A0A2P2LGG7_RHIMU</name>
<accession>A0A2P2LGG7</accession>
<reference evidence="1" key="1">
    <citation type="submission" date="2018-02" db="EMBL/GenBank/DDBJ databases">
        <title>Rhizophora mucronata_Transcriptome.</title>
        <authorList>
            <person name="Meera S.P."/>
            <person name="Sreeshan A."/>
            <person name="Augustine A."/>
        </authorList>
    </citation>
    <scope>NUCLEOTIDE SEQUENCE</scope>
    <source>
        <tissue evidence="1">Leaf</tissue>
    </source>
</reference>
<dbReference type="AlphaFoldDB" id="A0A2P2LGG7"/>